<dbReference type="SMART" id="SM00028">
    <property type="entry name" value="TPR"/>
    <property type="match status" value="8"/>
</dbReference>
<gene>
    <name evidence="4" type="ORF">ACFOOQ_17960</name>
</gene>
<reference evidence="5" key="1">
    <citation type="journal article" date="2019" name="Int. J. Syst. Evol. Microbiol.">
        <title>The Global Catalogue of Microorganisms (GCM) 10K type strain sequencing project: providing services to taxonomists for standard genome sequencing and annotation.</title>
        <authorList>
            <consortium name="The Broad Institute Genomics Platform"/>
            <consortium name="The Broad Institute Genome Sequencing Center for Infectious Disease"/>
            <person name="Wu L."/>
            <person name="Ma J."/>
        </authorList>
    </citation>
    <scope>NUCLEOTIDE SEQUENCE [LARGE SCALE GENOMIC DNA]</scope>
    <source>
        <strain evidence="5">KCTC 42182</strain>
    </source>
</reference>
<dbReference type="Proteomes" id="UP001595711">
    <property type="component" value="Unassembled WGS sequence"/>
</dbReference>
<comment type="caution">
    <text evidence="4">The sequence shown here is derived from an EMBL/GenBank/DDBJ whole genome shotgun (WGS) entry which is preliminary data.</text>
</comment>
<dbReference type="InterPro" id="IPR019734">
    <property type="entry name" value="TPR_rpt"/>
</dbReference>
<keyword evidence="2 3" id="KW-0802">TPR repeat</keyword>
<evidence type="ECO:0000256" key="2">
    <source>
        <dbReference type="ARBA" id="ARBA00022803"/>
    </source>
</evidence>
<keyword evidence="1" id="KW-0677">Repeat</keyword>
<dbReference type="InterPro" id="IPR013105">
    <property type="entry name" value="TPR_2"/>
</dbReference>
<dbReference type="SUPFAM" id="SSF48452">
    <property type="entry name" value="TPR-like"/>
    <property type="match status" value="1"/>
</dbReference>
<dbReference type="Pfam" id="PF07719">
    <property type="entry name" value="TPR_2"/>
    <property type="match status" value="1"/>
</dbReference>
<feature type="repeat" description="TPR" evidence="3">
    <location>
        <begin position="175"/>
        <end position="208"/>
    </location>
</feature>
<name>A0ABV7VIX5_9PROT</name>
<evidence type="ECO:0000256" key="1">
    <source>
        <dbReference type="ARBA" id="ARBA00022737"/>
    </source>
</evidence>
<evidence type="ECO:0000313" key="4">
    <source>
        <dbReference type="EMBL" id="MFC3677444.1"/>
    </source>
</evidence>
<dbReference type="InterPro" id="IPR051012">
    <property type="entry name" value="CellSynth/LPSAsmb/PSIAsmb"/>
</dbReference>
<sequence length="602" mass="63587">MQPQLLQHLQAGVEAHRQGNLAVAEQNYRAVLAHAPETLDAINLLGRLLVQTGRAAEAASQLRRALDVAAGQGPLWLSYAEALIAAGDAAAAREAAETARRLLPKDADALFLWAETQRIGGAWAAAADGYRHVLVMRPQHAAAALQLATCLQAAGDHTGALAAARQALALAPQAPECHNNLGNLLAAGGSHDAALACFGQALKLRPQYPAAAINMAASLRELGRAAEALPLATDAIAASRSLPAPLQADAWHALAQTLHALAEPDKALAAFREALSRRPGDAEIQWNYALAALAAGHFADGWAAYAARWRKAEPPLPRRAWPWPRWSPGAPVPAGRLLLWGEQGLGDRLLFLQYLPALLQSGARVTLETDPRLVPLLKRSFPALDFAPEAATADPELLAGSFAAHLPLGDLPAGPPPGQAFLQADIARAAILRDRYRTGAGERLVGLSWRSANPALGAAKSLRPADLAPLAAVPDCRFVCLQYGVTEDELAELRGLFGDRLLLDPEIDARNDLDGLAAQITALDLTVTVSNVTAHLAGALGRPVWVLAPASKSRFFYLMTQGEGTPWYPSMRIFRPAPDAGPAALAAQVADTLVSLAKSALR</sequence>
<accession>A0ABV7VIX5</accession>
<dbReference type="Pfam" id="PF13432">
    <property type="entry name" value="TPR_16"/>
    <property type="match status" value="1"/>
</dbReference>
<evidence type="ECO:0000256" key="3">
    <source>
        <dbReference type="PROSITE-ProRule" id="PRU00339"/>
    </source>
</evidence>
<dbReference type="PROSITE" id="PS50005">
    <property type="entry name" value="TPR"/>
    <property type="match status" value="2"/>
</dbReference>
<dbReference type="InterPro" id="IPR011990">
    <property type="entry name" value="TPR-like_helical_dom_sf"/>
</dbReference>
<dbReference type="Gene3D" id="1.25.40.10">
    <property type="entry name" value="Tetratricopeptide repeat domain"/>
    <property type="match status" value="3"/>
</dbReference>
<organism evidence="4 5">
    <name type="scientific">Ferrovibrio xuzhouensis</name>
    <dbReference type="NCBI Taxonomy" id="1576914"/>
    <lineage>
        <taxon>Bacteria</taxon>
        <taxon>Pseudomonadati</taxon>
        <taxon>Pseudomonadota</taxon>
        <taxon>Alphaproteobacteria</taxon>
        <taxon>Rhodospirillales</taxon>
        <taxon>Rhodospirillaceae</taxon>
        <taxon>Ferrovibrio</taxon>
    </lineage>
</organism>
<protein>
    <submittedName>
        <fullName evidence="4">Tetratricopeptide repeat protein</fullName>
    </submittedName>
</protein>
<dbReference type="RefSeq" id="WP_379728985.1">
    <property type="nucleotide sequence ID" value="NZ_JBHRYJ010000004.1"/>
</dbReference>
<evidence type="ECO:0000313" key="5">
    <source>
        <dbReference type="Proteomes" id="UP001595711"/>
    </source>
</evidence>
<dbReference type="Pfam" id="PF13424">
    <property type="entry name" value="TPR_12"/>
    <property type="match status" value="1"/>
</dbReference>
<feature type="repeat" description="TPR" evidence="3">
    <location>
        <begin position="248"/>
        <end position="281"/>
    </location>
</feature>
<dbReference type="Gene3D" id="3.40.50.2000">
    <property type="entry name" value="Glycogen Phosphorylase B"/>
    <property type="match status" value="1"/>
</dbReference>
<dbReference type="EMBL" id="JBHRYJ010000004">
    <property type="protein sequence ID" value="MFC3677444.1"/>
    <property type="molecule type" value="Genomic_DNA"/>
</dbReference>
<proteinExistence type="predicted"/>
<dbReference type="SUPFAM" id="SSF53756">
    <property type="entry name" value="UDP-Glycosyltransferase/glycogen phosphorylase"/>
    <property type="match status" value="1"/>
</dbReference>
<dbReference type="PANTHER" id="PTHR45586">
    <property type="entry name" value="TPR REPEAT-CONTAINING PROTEIN PA4667"/>
    <property type="match status" value="1"/>
</dbReference>
<dbReference type="PANTHER" id="PTHR45586:SF1">
    <property type="entry name" value="LIPOPOLYSACCHARIDE ASSEMBLY PROTEIN B"/>
    <property type="match status" value="1"/>
</dbReference>
<keyword evidence="5" id="KW-1185">Reference proteome</keyword>